<name>A0A1G6QET2_9PROT</name>
<dbReference type="STRING" id="938405.SAMN02927895_02801"/>
<protein>
    <submittedName>
        <fullName evidence="1">Zinc-uptake complex component A, substrate-binding</fullName>
    </submittedName>
</protein>
<dbReference type="Pfam" id="PF01297">
    <property type="entry name" value="ZnuA"/>
    <property type="match status" value="1"/>
</dbReference>
<organism evidence="1 2">
    <name type="scientific">Belnapia rosea</name>
    <dbReference type="NCBI Taxonomy" id="938405"/>
    <lineage>
        <taxon>Bacteria</taxon>
        <taxon>Pseudomonadati</taxon>
        <taxon>Pseudomonadota</taxon>
        <taxon>Alphaproteobacteria</taxon>
        <taxon>Acetobacterales</taxon>
        <taxon>Roseomonadaceae</taxon>
        <taxon>Belnapia</taxon>
    </lineage>
</organism>
<reference evidence="1 2" key="1">
    <citation type="submission" date="2016-10" db="EMBL/GenBank/DDBJ databases">
        <authorList>
            <person name="de Groot N.N."/>
        </authorList>
    </citation>
    <scope>NUCLEOTIDE SEQUENCE [LARGE SCALE GENOMIC DNA]</scope>
    <source>
        <strain evidence="1 2">CPCC 100156</strain>
    </source>
</reference>
<dbReference type="GO" id="GO:0046872">
    <property type="term" value="F:metal ion binding"/>
    <property type="evidence" value="ECO:0007669"/>
    <property type="project" value="InterPro"/>
</dbReference>
<gene>
    <name evidence="1" type="ORF">SAMN04487779_10033</name>
</gene>
<dbReference type="Proteomes" id="UP000198925">
    <property type="component" value="Unassembled WGS sequence"/>
</dbReference>
<dbReference type="Gene3D" id="3.40.50.1980">
    <property type="entry name" value="Nitrogenase molybdenum iron protein domain"/>
    <property type="match status" value="1"/>
</dbReference>
<dbReference type="GO" id="GO:0030001">
    <property type="term" value="P:metal ion transport"/>
    <property type="evidence" value="ECO:0007669"/>
    <property type="project" value="InterPro"/>
</dbReference>
<dbReference type="SUPFAM" id="SSF53807">
    <property type="entry name" value="Helical backbone' metal receptor"/>
    <property type="match status" value="1"/>
</dbReference>
<accession>A0A1G6QET2</accession>
<dbReference type="AlphaFoldDB" id="A0A1G6QET2"/>
<sequence>MAQLIRKIRAEGITAVFVENLSNPVVLQRLAADAGVRVRGQLYSDALSAPDGPASTYETMFRHNVELLVRAMHSESA</sequence>
<proteinExistence type="predicted"/>
<evidence type="ECO:0000313" key="1">
    <source>
        <dbReference type="EMBL" id="SDC90444.1"/>
    </source>
</evidence>
<keyword evidence="2" id="KW-1185">Reference proteome</keyword>
<dbReference type="EMBL" id="FMZX01000003">
    <property type="protein sequence ID" value="SDC90444.1"/>
    <property type="molecule type" value="Genomic_DNA"/>
</dbReference>
<evidence type="ECO:0000313" key="2">
    <source>
        <dbReference type="Proteomes" id="UP000198925"/>
    </source>
</evidence>
<dbReference type="InterPro" id="IPR006127">
    <property type="entry name" value="ZnuA-like"/>
</dbReference>